<accession>W6MAZ0</accession>
<reference evidence="3" key="1">
    <citation type="submission" date="2013-07" db="EMBL/GenBank/DDBJ databases">
        <authorList>
            <person name="McIlroy S."/>
        </authorList>
    </citation>
    <scope>NUCLEOTIDE SEQUENCE [LARGE SCALE GENOMIC DNA]</scope>
    <source>
        <strain evidence="3">Run_A_D11</strain>
    </source>
</reference>
<dbReference type="RefSeq" id="WP_048673734.1">
    <property type="nucleotide sequence ID" value="NZ_CBTJ020000052.1"/>
</dbReference>
<keyword evidence="4" id="KW-1185">Reference proteome</keyword>
<feature type="domain" description="Transposase IS4-like" evidence="1">
    <location>
        <begin position="118"/>
        <end position="264"/>
    </location>
</feature>
<evidence type="ECO:0000313" key="4">
    <source>
        <dbReference type="Proteomes" id="UP000035760"/>
    </source>
</evidence>
<evidence type="ECO:0000259" key="2">
    <source>
        <dbReference type="Pfam" id="PF13340"/>
    </source>
</evidence>
<dbReference type="Pfam" id="PF01609">
    <property type="entry name" value="DDE_Tnp_1"/>
    <property type="match status" value="1"/>
</dbReference>
<dbReference type="Pfam" id="PF13340">
    <property type="entry name" value="DUF4096"/>
    <property type="match status" value="1"/>
</dbReference>
<dbReference type="AlphaFoldDB" id="W6MAZ0"/>
<evidence type="ECO:0000259" key="1">
    <source>
        <dbReference type="Pfam" id="PF01609"/>
    </source>
</evidence>
<sequence>MAYPEISDNFWNRVELLLEPFKRKKPGGSPPLAFRRILNGIFHLLKTGCQWGYLPACYGSKSAVHEHFQRWVHAGVFAKMFRLSVEGYQELNGIEWEWQAMDGALMQAPVRGQPVCLEDEALGRNPTDRGRSGSKTHLHVDQQGIPLGVTLTGANVHDSRLISPTLATAVLARPDPTPDPPQHLCLDKGYDYPRVEREVKEHAYIPHIRRLGEEKIAAGEKTYPARRWVVERTLAWIKGFRAIRTRYFCKAQNYLAMIHLACALIVSRKLETV</sequence>
<dbReference type="PANTHER" id="PTHR30007">
    <property type="entry name" value="PHP DOMAIN PROTEIN"/>
    <property type="match status" value="1"/>
</dbReference>
<evidence type="ECO:0000313" key="3">
    <source>
        <dbReference type="EMBL" id="CDI03180.1"/>
    </source>
</evidence>
<dbReference type="GO" id="GO:0003677">
    <property type="term" value="F:DNA binding"/>
    <property type="evidence" value="ECO:0007669"/>
    <property type="project" value="InterPro"/>
</dbReference>
<comment type="caution">
    <text evidence="3">The sequence shown here is derived from an EMBL/GenBank/DDBJ whole genome shotgun (WGS) entry which is preliminary data.</text>
</comment>
<dbReference type="InterPro" id="IPR002559">
    <property type="entry name" value="Transposase_11"/>
</dbReference>
<dbReference type="GO" id="GO:0006313">
    <property type="term" value="P:DNA transposition"/>
    <property type="evidence" value="ECO:0007669"/>
    <property type="project" value="InterPro"/>
</dbReference>
<dbReference type="EMBL" id="CBTJ020000052">
    <property type="protein sequence ID" value="CDI03180.1"/>
    <property type="molecule type" value="Genomic_DNA"/>
</dbReference>
<name>W6MAZ0_9GAMM</name>
<dbReference type="OrthoDB" id="1551210at2"/>
<proteinExistence type="predicted"/>
<feature type="domain" description="Insertion element IS402-like" evidence="2">
    <location>
        <begin position="6"/>
        <end position="81"/>
    </location>
</feature>
<organism evidence="3 4">
    <name type="scientific">Candidatus Competibacter denitrificans Run_A_D11</name>
    <dbReference type="NCBI Taxonomy" id="1400863"/>
    <lineage>
        <taxon>Bacteria</taxon>
        <taxon>Pseudomonadati</taxon>
        <taxon>Pseudomonadota</taxon>
        <taxon>Gammaproteobacteria</taxon>
        <taxon>Candidatus Competibacteraceae</taxon>
        <taxon>Candidatus Competibacter</taxon>
    </lineage>
</organism>
<gene>
    <name evidence="3" type="ORF">BN873_440001</name>
</gene>
<dbReference type="Proteomes" id="UP000035760">
    <property type="component" value="Unassembled WGS sequence"/>
</dbReference>
<dbReference type="GO" id="GO:0004803">
    <property type="term" value="F:transposase activity"/>
    <property type="evidence" value="ECO:0007669"/>
    <property type="project" value="InterPro"/>
</dbReference>
<dbReference type="STRING" id="1400863.BN873_440001"/>
<dbReference type="InterPro" id="IPR025161">
    <property type="entry name" value="IS402-like_dom"/>
</dbReference>
<dbReference type="NCBIfam" id="NF033580">
    <property type="entry name" value="transpos_IS5_3"/>
    <property type="match status" value="1"/>
</dbReference>
<protein>
    <submittedName>
        <fullName evidence="3">Transposase</fullName>
    </submittedName>
</protein>
<dbReference type="PANTHER" id="PTHR30007:SF0">
    <property type="entry name" value="TRANSPOSASE"/>
    <property type="match status" value="1"/>
</dbReference>
<reference evidence="3" key="2">
    <citation type="submission" date="2014-03" db="EMBL/GenBank/DDBJ databases">
        <title>Candidatus Competibacter-lineage genomes retrieved from metagenomes reveal functional metabolic diversity.</title>
        <authorList>
            <person name="McIlroy S.J."/>
            <person name="Albertsen M."/>
            <person name="Andresen E.K."/>
            <person name="Saunders A.M."/>
            <person name="Kristiansen R."/>
            <person name="Stokholm-Bjerregaard M."/>
            <person name="Nielsen K.L."/>
            <person name="Nielsen P.H."/>
        </authorList>
    </citation>
    <scope>NUCLEOTIDE SEQUENCE</scope>
    <source>
        <strain evidence="3">Run_A_D11</strain>
    </source>
</reference>